<sequence>NWNICIECETVYNDSYGMLMCKQSCLKTQITVYTQTNIGEYVCLDFEDEIGNYTFQKNCPASNPYKLNSDQSCWKVRDCGQLMVYNTSEWEYSCEPCEVWVTGDNSNGQLGRGNTQDVQGFTNVSDICFELIYSKMYSSLAIMGNNTYWVGNPNYLTYPNDNQTVSQFQIQNTSGRYGHSARNLIKFENQRVITSGQNSNENLGADAASFDSQFVLIGFLMGQIVKQVGGTWYTSYIVTQSAIYSTNYANSEENGQRTPVSLYWGKMELHQDIKIILKVQFFYFNLVLVDQNYMFYGNGWNGFTYNMLCYTGLSTKEFVQLGLLKHVSMYQMFALYVNLDNSVDICGSLDSPVQSINTPTKLQIQIPNGELVDISVNKYGANALVQNGETKSVYYIGKYFDDETNQIWDIGVNQQVAQNWTNISTMNPENCSSFAATSYYSQALIYGCSRLKPFRHNGICYENCSHYVFYDNGIERCVDKFCNYSIVLPLTEPRNWNI</sequence>
<gene>
    <name evidence="1" type="ORF">TPC1_30737</name>
</gene>
<accession>A0A146JZW8</accession>
<dbReference type="InterPro" id="IPR009091">
    <property type="entry name" value="RCC1/BLIP-II"/>
</dbReference>
<dbReference type="AlphaFoldDB" id="A0A146JZW8"/>
<organism evidence="1">
    <name type="scientific">Trepomonas sp. PC1</name>
    <dbReference type="NCBI Taxonomy" id="1076344"/>
    <lineage>
        <taxon>Eukaryota</taxon>
        <taxon>Metamonada</taxon>
        <taxon>Diplomonadida</taxon>
        <taxon>Hexamitidae</taxon>
        <taxon>Hexamitinae</taxon>
        <taxon>Trepomonas</taxon>
    </lineage>
</organism>
<dbReference type="Gene3D" id="2.130.10.30">
    <property type="entry name" value="Regulator of chromosome condensation 1/beta-lactamase-inhibitor protein II"/>
    <property type="match status" value="1"/>
</dbReference>
<dbReference type="EMBL" id="GDID01006838">
    <property type="protein sequence ID" value="JAP89768.1"/>
    <property type="molecule type" value="Transcribed_RNA"/>
</dbReference>
<feature type="non-terminal residue" evidence="1">
    <location>
        <position position="1"/>
    </location>
</feature>
<name>A0A146JZW8_9EUKA</name>
<protein>
    <submittedName>
        <fullName evidence="1">Uncharacterized protein</fullName>
    </submittedName>
</protein>
<evidence type="ECO:0000313" key="1">
    <source>
        <dbReference type="EMBL" id="JAP89768.1"/>
    </source>
</evidence>
<dbReference type="SUPFAM" id="SSF50985">
    <property type="entry name" value="RCC1/BLIP-II"/>
    <property type="match status" value="1"/>
</dbReference>
<feature type="non-terminal residue" evidence="1">
    <location>
        <position position="498"/>
    </location>
</feature>
<reference evidence="1" key="1">
    <citation type="submission" date="2015-07" db="EMBL/GenBank/DDBJ databases">
        <title>Adaptation to a free-living lifestyle via gene acquisitions in the diplomonad Trepomonas sp. PC1.</title>
        <authorList>
            <person name="Xu F."/>
            <person name="Jerlstrom-Hultqvist J."/>
            <person name="Kolisko M."/>
            <person name="Simpson A.G.B."/>
            <person name="Roger A.J."/>
            <person name="Svard S.G."/>
            <person name="Andersson J.O."/>
        </authorList>
    </citation>
    <scope>NUCLEOTIDE SEQUENCE</scope>
    <source>
        <strain evidence="1">PC1</strain>
    </source>
</reference>
<proteinExistence type="predicted"/>